<feature type="compositionally biased region" description="Basic and acidic residues" evidence="1">
    <location>
        <begin position="1232"/>
        <end position="1244"/>
    </location>
</feature>
<feature type="compositionally biased region" description="Polar residues" evidence="1">
    <location>
        <begin position="1127"/>
        <end position="1137"/>
    </location>
</feature>
<dbReference type="GeneID" id="30908051"/>
<keyword evidence="4" id="KW-1185">Reference proteome</keyword>
<feature type="compositionally biased region" description="Basic and acidic residues" evidence="1">
    <location>
        <begin position="1514"/>
        <end position="1561"/>
    </location>
</feature>
<feature type="region of interest" description="Disordered" evidence="1">
    <location>
        <begin position="1459"/>
        <end position="1480"/>
    </location>
</feature>
<keyword evidence="2" id="KW-0812">Transmembrane</keyword>
<dbReference type="KEGG" id="pcot:PCOAH_00013250"/>
<feature type="compositionally biased region" description="Basic and acidic residues" evidence="1">
    <location>
        <begin position="1269"/>
        <end position="1281"/>
    </location>
</feature>
<feature type="transmembrane region" description="Helical" evidence="2">
    <location>
        <begin position="1690"/>
        <end position="1707"/>
    </location>
</feature>
<feature type="compositionally biased region" description="Polar residues" evidence="1">
    <location>
        <begin position="157"/>
        <end position="193"/>
    </location>
</feature>
<feature type="compositionally biased region" description="Polar residues" evidence="1">
    <location>
        <begin position="1255"/>
        <end position="1266"/>
    </location>
</feature>
<feature type="compositionally biased region" description="Acidic residues" evidence="1">
    <location>
        <begin position="728"/>
        <end position="744"/>
    </location>
</feature>
<gene>
    <name evidence="3" type="ORF">PCOAH_00013250</name>
</gene>
<sequence length="1743" mass="200572">MTKERYNPKTIGDYQRNYHIDNNLFVENESEYVTECHMGKQENKFFCFLVKTCTFIVFALTWQNSDKTHTTSTFSESCANRRSVNALGVRSGRLLIGDANISIEGSYEFLDDSEADLLRENYHSSKKHPEEIFLGSNSQKYLDDSIYINERVREDNVQVSENGNNTKSMTSESFDSLSSANEISQSNEAPNDQNELRMRFDPMQHYNNLKEDNDHEKQDESTVSLFIHQENNSRNDNNEGLNSNYNSLMNANAKESSGSADIGKAAGSSSPGVSENIFLKRLVDLKNYNNFKENCDETQNDQDSEMCYSLLQFDYGASRIHDNFKSSENVEKDVTSENMNGSNNSSNKQSDVPSANVSFGESRDTLKQYSDFQDKVNKIKIHDDVKEGLYTLKGVSNVNVSFSKIKEGINRNGGFNKNDNVPGGSNLEQNNEALSNNEDLQRRSDVLDHDNAFKREVNEETLGHGVNTQVEQQRGDAKEVKEIADKVQNEDNFENIFDKYRADNDFKELHSSLMRTVNMHKHFDKINDDDNYGKEYDSLRSDGSAAQNPQEEQKSDEKCEDLDEKESEKIHNSLEHCNALKEQVNEEKVDEDPENGVNILKEDDLPKNGVHPSKGGSQNGKKKSGKMNGRNNANKPFEGSRRDQNNYDNPVNRSPNGGRNSNNRNNIYRNNGSNCQNPLDVLKSEQDYSNENSHIISGMNKFEKQIDPSKLYESSDSEQSEISKNGNDESDGGEYADDEDEDEHAEGKYRRYDKNKKGGYCTKSSYKYHDNRINVLKQDEIAGESQELGEYNDRTELVTTVLESTGYAEEQFDEVLTDVVNAGEPLDVSTEDNTNASEQHDSTLKDNASVKEQLNERKNYQDNKRFSKLKHEERVSFTYDELDDDKRSHVTGKSRRIDNTYNGAVHKSKMVADRRSDITKKLKRIDGRDSDMPDHSKSGGRKSGTNGHRNGDKRNGKDSSITGNSKNDHSTSVISDKFVNDRNKKNSRTCKKDSANYEEEATELNNTDNYQNKLLIDMELADDFKRMFNALQNAFATKERFEALKHYEMFKKEILNIQLDADFEHLVNKMEPRSHTKRSLYTPKEEYEYLCDLSQYEDYFDSQSDRLTHNNRNKEMSNMKKKHNCSDRQSYSLGSNSTDKKELDKSKEGKYYEQNPCRRDNYDSKSLYSVLKKRRSLNKSFDKSNISTDYYNCRNSFGVRKDNMLTKEKSDKSKDGSVYYCSKTSPGAREGSNMEKKNLDKTNDQDDYYYGSKHASVSSKVNNDVPKNSYDKSRGTTDKCGTRSLYSVLSRNRSRRSLDKPGAPSNYYGSKDSSNASKENKMDKNISYVTSAVRDTAKPSNVLKDADSCSKRTVKKINNEEKGKGNDDVVSHSVKSFFSLKGKPQGENNTYNSSKYDQSNLDDLYDELDDAHALNKRYKSVRYSKVALSKLHDGLKYNEKEYSAHYKAVGSYENVNKKKSNISRNNGINPSKLREESEKDNDFLKSSYTFKRKSFDCKKSYLLKCNDKPMRIEQTHGHDRNYKDSNDKAGNNRKDGNREECYREGNNRRDERRRDDYRRNDNGQNCNRRNCIDDDYGTNLVNLKRNKKCFIKKVFSYIKGDEKGPFKSRMINKKKLFLKILKFIKKIDFMFELEMLNSMKRSIRSDTFLIKPETNLNKLFYYTKKFKIFAPLLLTLLCLFAFYLASLHQFVLGTGLIFLVMALYYGIKILKCHRMAKLFKTFSQTNKFEISLESPRNTMYRGL</sequence>
<name>A0A1B1DWP2_9APIC</name>
<feature type="compositionally biased region" description="Polar residues" evidence="1">
    <location>
        <begin position="426"/>
        <end position="438"/>
    </location>
</feature>
<feature type="region of interest" description="Disordered" evidence="1">
    <location>
        <begin position="889"/>
        <end position="1004"/>
    </location>
</feature>
<feature type="compositionally biased region" description="Polar residues" evidence="1">
    <location>
        <begin position="958"/>
        <end position="974"/>
    </location>
</feature>
<keyword evidence="2" id="KW-0472">Membrane</keyword>
<evidence type="ECO:0000256" key="2">
    <source>
        <dbReference type="SAM" id="Phobius"/>
    </source>
</evidence>
<feature type="compositionally biased region" description="Basic and acidic residues" evidence="1">
    <location>
        <begin position="978"/>
        <end position="995"/>
    </location>
</feature>
<feature type="region of interest" description="Disordered" evidence="1">
    <location>
        <begin position="157"/>
        <end position="194"/>
    </location>
</feature>
<feature type="compositionally biased region" description="Low complexity" evidence="1">
    <location>
        <begin position="336"/>
        <end position="350"/>
    </location>
</feature>
<feature type="region of interest" description="Disordered" evidence="1">
    <location>
        <begin position="1514"/>
        <end position="1563"/>
    </location>
</feature>
<feature type="region of interest" description="Disordered" evidence="1">
    <location>
        <begin position="584"/>
        <end position="680"/>
    </location>
</feature>
<keyword evidence="2" id="KW-1133">Transmembrane helix</keyword>
<feature type="region of interest" description="Disordered" evidence="1">
    <location>
        <begin position="825"/>
        <end position="844"/>
    </location>
</feature>
<feature type="transmembrane region" description="Helical" evidence="2">
    <location>
        <begin position="45"/>
        <end position="62"/>
    </location>
</feature>
<dbReference type="EMBL" id="CP016244">
    <property type="protein sequence ID" value="ANQ07213.1"/>
    <property type="molecule type" value="Genomic_DNA"/>
</dbReference>
<dbReference type="VEuPathDB" id="PlasmoDB:PCOAH_00013250"/>
<accession>A0A1B1DWP2</accession>
<evidence type="ECO:0000256" key="1">
    <source>
        <dbReference type="SAM" id="MobiDB-lite"/>
    </source>
</evidence>
<feature type="region of interest" description="Disordered" evidence="1">
    <location>
        <begin position="330"/>
        <end position="360"/>
    </location>
</feature>
<dbReference type="RefSeq" id="XP_019913908.1">
    <property type="nucleotide sequence ID" value="XM_020058134.1"/>
</dbReference>
<feature type="compositionally biased region" description="Polar residues" evidence="1">
    <location>
        <begin position="1307"/>
        <end position="1317"/>
    </location>
</feature>
<feature type="region of interest" description="Disordered" evidence="1">
    <location>
        <begin position="1115"/>
        <end position="1158"/>
    </location>
</feature>
<proteinExistence type="predicted"/>
<organism evidence="3 4">
    <name type="scientific">Plasmodium coatneyi</name>
    <dbReference type="NCBI Taxonomy" id="208452"/>
    <lineage>
        <taxon>Eukaryota</taxon>
        <taxon>Sar</taxon>
        <taxon>Alveolata</taxon>
        <taxon>Apicomplexa</taxon>
        <taxon>Aconoidasida</taxon>
        <taxon>Haemosporida</taxon>
        <taxon>Plasmodiidae</taxon>
        <taxon>Plasmodium</taxon>
    </lineage>
</organism>
<feature type="region of interest" description="Disordered" evidence="1">
    <location>
        <begin position="706"/>
        <end position="750"/>
    </location>
</feature>
<feature type="compositionally biased region" description="Basic and acidic residues" evidence="1">
    <location>
        <begin position="910"/>
        <end position="937"/>
    </location>
</feature>
<reference evidence="4" key="1">
    <citation type="submission" date="2016-06" db="EMBL/GenBank/DDBJ databases">
        <title>First high quality genome sequence of Plasmodium coatneyi using continuous long reads from single molecule, real-time sequencing.</title>
        <authorList>
            <person name="Chien J.-T."/>
            <person name="Pakala S.B."/>
            <person name="Geraldo J.A."/>
            <person name="Lapp S.A."/>
            <person name="Barnwell J.W."/>
            <person name="Kissinger J.C."/>
            <person name="Galinski M.R."/>
            <person name="Humphrey J.C."/>
        </authorList>
    </citation>
    <scope>NUCLEOTIDE SEQUENCE [LARGE SCALE GENOMIC DNA]</scope>
    <source>
        <strain evidence="4">Hackeri</strain>
    </source>
</reference>
<protein>
    <submittedName>
        <fullName evidence="3">Pv-fam-d protein</fullName>
    </submittedName>
</protein>
<dbReference type="OrthoDB" id="385643at2759"/>
<feature type="compositionally biased region" description="Basic and acidic residues" evidence="1">
    <location>
        <begin position="1138"/>
        <end position="1158"/>
    </location>
</feature>
<feature type="region of interest" description="Disordered" evidence="1">
    <location>
        <begin position="1208"/>
        <end position="1323"/>
    </location>
</feature>
<feature type="region of interest" description="Disordered" evidence="1">
    <location>
        <begin position="409"/>
        <end position="440"/>
    </location>
</feature>
<feature type="region of interest" description="Disordered" evidence="1">
    <location>
        <begin position="534"/>
        <end position="569"/>
    </location>
</feature>
<evidence type="ECO:0000313" key="4">
    <source>
        <dbReference type="Proteomes" id="UP000092716"/>
    </source>
</evidence>
<feature type="compositionally biased region" description="Low complexity" evidence="1">
    <location>
        <begin position="652"/>
        <end position="674"/>
    </location>
</feature>
<dbReference type="Proteomes" id="UP000092716">
    <property type="component" value="Chromosome 6"/>
</dbReference>
<evidence type="ECO:0000313" key="3">
    <source>
        <dbReference type="EMBL" id="ANQ07213.1"/>
    </source>
</evidence>